<keyword evidence="2" id="KW-1185">Reference proteome</keyword>
<dbReference type="Proteomes" id="UP001209878">
    <property type="component" value="Unassembled WGS sequence"/>
</dbReference>
<organism evidence="1 2">
    <name type="scientific">Ridgeia piscesae</name>
    <name type="common">Tubeworm</name>
    <dbReference type="NCBI Taxonomy" id="27915"/>
    <lineage>
        <taxon>Eukaryota</taxon>
        <taxon>Metazoa</taxon>
        <taxon>Spiralia</taxon>
        <taxon>Lophotrochozoa</taxon>
        <taxon>Annelida</taxon>
        <taxon>Polychaeta</taxon>
        <taxon>Sedentaria</taxon>
        <taxon>Canalipalpata</taxon>
        <taxon>Sabellida</taxon>
        <taxon>Siboglinidae</taxon>
        <taxon>Ridgeia</taxon>
    </lineage>
</organism>
<evidence type="ECO:0000313" key="2">
    <source>
        <dbReference type="Proteomes" id="UP001209878"/>
    </source>
</evidence>
<dbReference type="AlphaFoldDB" id="A0AAD9N9X1"/>
<protein>
    <submittedName>
        <fullName evidence="1">Uncharacterized protein</fullName>
    </submittedName>
</protein>
<name>A0AAD9N9X1_RIDPI</name>
<evidence type="ECO:0000313" key="1">
    <source>
        <dbReference type="EMBL" id="KAK2162280.1"/>
    </source>
</evidence>
<sequence length="37" mass="4080">MSETPVGSALLYSRCSIWPSSASSCYSPSCPRRQREV</sequence>
<comment type="caution">
    <text evidence="1">The sequence shown here is derived from an EMBL/GenBank/DDBJ whole genome shotgun (WGS) entry which is preliminary data.</text>
</comment>
<accession>A0AAD9N9X1</accession>
<gene>
    <name evidence="1" type="ORF">NP493_1532g01001</name>
</gene>
<reference evidence="1" key="1">
    <citation type="journal article" date="2023" name="Mol. Biol. Evol.">
        <title>Third-Generation Sequencing Reveals the Adaptive Role of the Epigenome in Three Deep-Sea Polychaetes.</title>
        <authorList>
            <person name="Perez M."/>
            <person name="Aroh O."/>
            <person name="Sun Y."/>
            <person name="Lan Y."/>
            <person name="Juniper S.K."/>
            <person name="Young C.R."/>
            <person name="Angers B."/>
            <person name="Qian P.Y."/>
        </authorList>
    </citation>
    <scope>NUCLEOTIDE SEQUENCE</scope>
    <source>
        <strain evidence="1">R07B-5</strain>
    </source>
</reference>
<proteinExistence type="predicted"/>
<dbReference type="EMBL" id="JAODUO010001531">
    <property type="protein sequence ID" value="KAK2162280.1"/>
    <property type="molecule type" value="Genomic_DNA"/>
</dbReference>